<reference evidence="14 15" key="1">
    <citation type="journal article" date="2010" name="J. Bacteriol.">
        <title>Biochemical characterization of a novel indole prenyltransferase from Streptomyces sp. SN-593.</title>
        <authorList>
            <person name="Takahashi S."/>
            <person name="Takagi H."/>
            <person name="Toyoda A."/>
            <person name="Uramoto M."/>
            <person name="Nogawa T."/>
            <person name="Ueki M."/>
            <person name="Sakaki Y."/>
            <person name="Osada H."/>
        </authorList>
    </citation>
    <scope>NUCLEOTIDE SEQUENCE [LARGE SCALE GENOMIC DNA]</scope>
    <source>
        <strain evidence="14 15">SN-593</strain>
    </source>
</reference>
<evidence type="ECO:0000259" key="13">
    <source>
        <dbReference type="PROSITE" id="PS51674"/>
    </source>
</evidence>
<reference evidence="14 15" key="3">
    <citation type="journal article" date="2011" name="Nat. Chem. Biol.">
        <title>Reveromycin A biosynthesis uses RevG and RevJ for stereospecific spiroacetal formation.</title>
        <authorList>
            <person name="Takahashi S."/>
            <person name="Toyoda A."/>
            <person name="Sekiyama Y."/>
            <person name="Takagi H."/>
            <person name="Nogawa T."/>
            <person name="Uramoto M."/>
            <person name="Suzuki R."/>
            <person name="Koshino H."/>
            <person name="Kumano T."/>
            <person name="Panthee S."/>
            <person name="Dairi T."/>
            <person name="Ishikawa J."/>
            <person name="Ikeda H."/>
            <person name="Sakaki Y."/>
            <person name="Osada H."/>
        </authorList>
    </citation>
    <scope>NUCLEOTIDE SEQUENCE [LARGE SCALE GENOMIC DNA]</scope>
    <source>
        <strain evidence="14 15">SN-593</strain>
    </source>
</reference>
<feature type="region of interest" description="Disordered" evidence="12">
    <location>
        <begin position="92"/>
        <end position="115"/>
    </location>
</feature>
<dbReference type="EMBL" id="AP018365">
    <property type="protein sequence ID" value="BBA98277.1"/>
    <property type="molecule type" value="Genomic_DNA"/>
</dbReference>
<keyword evidence="9 11" id="KW-1015">Disulfide bond</keyword>
<protein>
    <recommendedName>
        <fullName evidence="11">Transcriptional regulator WhiB</fullName>
    </recommendedName>
</protein>
<comment type="function">
    <text evidence="11">Acts as a transcriptional regulator. Probably redox-responsive. The apo- but not holo-form probably binds DNA.</text>
</comment>
<accession>A0A7U3VP21</accession>
<keyword evidence="15" id="KW-1185">Reference proteome</keyword>
<dbReference type="GO" id="GO:0047134">
    <property type="term" value="F:protein-disulfide reductase [NAD(P)H] activity"/>
    <property type="evidence" value="ECO:0007669"/>
    <property type="project" value="TreeGrafter"/>
</dbReference>
<keyword evidence="5 11" id="KW-0408">Iron</keyword>
<evidence type="ECO:0000313" key="15">
    <source>
        <dbReference type="Proteomes" id="UP000595703"/>
    </source>
</evidence>
<dbReference type="GO" id="GO:0035731">
    <property type="term" value="F:dinitrosyl-iron complex binding"/>
    <property type="evidence" value="ECO:0007669"/>
    <property type="project" value="UniProtKB-UniRule"/>
</dbReference>
<evidence type="ECO:0000256" key="10">
    <source>
        <dbReference type="ARBA" id="ARBA00023163"/>
    </source>
</evidence>
<comment type="subcellular location">
    <subcellularLocation>
        <location evidence="1 11">Cytoplasm</location>
    </subcellularLocation>
</comment>
<feature type="binding site" evidence="11">
    <location>
        <position position="57"/>
    </location>
    <ligand>
        <name>[4Fe-4S] cluster</name>
        <dbReference type="ChEBI" id="CHEBI:49883"/>
    </ligand>
</feature>
<feature type="binding site" evidence="11">
    <location>
        <position position="25"/>
    </location>
    <ligand>
        <name>[4Fe-4S] cluster</name>
        <dbReference type="ChEBI" id="CHEBI:49883"/>
    </ligand>
</feature>
<proteinExistence type="inferred from homology"/>
<name>A0A7U3VP21_9ACTN</name>
<feature type="domain" description="4Fe-4S Wbl-type" evidence="13">
    <location>
        <begin position="24"/>
        <end position="87"/>
    </location>
</feature>
<comment type="cofactor">
    <cofactor evidence="11">
        <name>[4Fe-4S] cluster</name>
        <dbReference type="ChEBI" id="CHEBI:49883"/>
    </cofactor>
    <text evidence="11">Binds 1 [4Fe-4S] cluster per subunit. Following nitrosylation of the [4Fe-4S] cluster binds 1 [4Fe-8(NO)] cluster per subunit.</text>
</comment>
<keyword evidence="7 11" id="KW-0805">Transcription regulation</keyword>
<keyword evidence="8 11" id="KW-0238">DNA-binding</keyword>
<feature type="binding site" evidence="11">
    <location>
        <position position="54"/>
    </location>
    <ligand>
        <name>[4Fe-4S] cluster</name>
        <dbReference type="ChEBI" id="CHEBI:49883"/>
    </ligand>
</feature>
<dbReference type="KEGG" id="arev:RVR_4408"/>
<evidence type="ECO:0000256" key="6">
    <source>
        <dbReference type="ARBA" id="ARBA00023014"/>
    </source>
</evidence>
<dbReference type="Pfam" id="PF02467">
    <property type="entry name" value="Whib"/>
    <property type="match status" value="1"/>
</dbReference>
<evidence type="ECO:0000313" key="14">
    <source>
        <dbReference type="EMBL" id="BBA98277.1"/>
    </source>
</evidence>
<comment type="PTM">
    <text evidence="11">Upon Fe-S cluster removal intramolecular disulfide bonds are formed.</text>
</comment>
<reference evidence="14 15" key="4">
    <citation type="journal article" date="2020" name="Sci. Rep.">
        <title>beta-carboline chemical signals induce reveromycin production through a LuxR family regulator in Streptomyces sp. SN-593.</title>
        <authorList>
            <person name="Panthee S."/>
            <person name="Kito N."/>
            <person name="Hayashi T."/>
            <person name="Shimizu T."/>
            <person name="Ishikawa J."/>
            <person name="Hamamoto H."/>
            <person name="Osada H."/>
            <person name="Takahashi S."/>
        </authorList>
    </citation>
    <scope>NUCLEOTIDE SEQUENCE [LARGE SCALE GENOMIC DNA]</scope>
    <source>
        <strain evidence="14 15">SN-593</strain>
    </source>
</reference>
<comment type="PTM">
    <text evidence="11">The Fe-S cluster can be nitrosylated by nitric oxide (NO).</text>
</comment>
<keyword evidence="10 11" id="KW-0804">Transcription</keyword>
<feature type="binding site" evidence="11">
    <location>
        <position position="63"/>
    </location>
    <ligand>
        <name>[4Fe-4S] cluster</name>
        <dbReference type="ChEBI" id="CHEBI:49883"/>
    </ligand>
</feature>
<dbReference type="GO" id="GO:0005737">
    <property type="term" value="C:cytoplasm"/>
    <property type="evidence" value="ECO:0007669"/>
    <property type="project" value="UniProtKB-SubCell"/>
</dbReference>
<evidence type="ECO:0000256" key="7">
    <source>
        <dbReference type="ARBA" id="ARBA00023015"/>
    </source>
</evidence>
<evidence type="ECO:0000256" key="5">
    <source>
        <dbReference type="ARBA" id="ARBA00023004"/>
    </source>
</evidence>
<dbReference type="Proteomes" id="UP000595703">
    <property type="component" value="Chromosome"/>
</dbReference>
<gene>
    <name evidence="11" type="primary">whiB</name>
    <name evidence="14" type="ORF">RVR_4408</name>
</gene>
<dbReference type="GO" id="GO:0003677">
    <property type="term" value="F:DNA binding"/>
    <property type="evidence" value="ECO:0007669"/>
    <property type="project" value="UniProtKB-UniRule"/>
</dbReference>
<keyword evidence="6 11" id="KW-0411">Iron-sulfur</keyword>
<keyword evidence="3 11" id="KW-0004">4Fe-4S</keyword>
<dbReference type="InterPro" id="IPR034768">
    <property type="entry name" value="4FE4S_WBL"/>
</dbReference>
<dbReference type="GO" id="GO:0045892">
    <property type="term" value="P:negative regulation of DNA-templated transcription"/>
    <property type="evidence" value="ECO:0007669"/>
    <property type="project" value="TreeGrafter"/>
</dbReference>
<dbReference type="GO" id="GO:0046872">
    <property type="term" value="F:metal ion binding"/>
    <property type="evidence" value="ECO:0007669"/>
    <property type="project" value="UniProtKB-KW"/>
</dbReference>
<dbReference type="GO" id="GO:0051539">
    <property type="term" value="F:4 iron, 4 sulfur cluster binding"/>
    <property type="evidence" value="ECO:0007669"/>
    <property type="project" value="UniProtKB-UniRule"/>
</dbReference>
<evidence type="ECO:0000256" key="9">
    <source>
        <dbReference type="ARBA" id="ARBA00023157"/>
    </source>
</evidence>
<dbReference type="HAMAP" id="MF_01479">
    <property type="entry name" value="WhiB"/>
    <property type="match status" value="1"/>
</dbReference>
<evidence type="ECO:0000256" key="12">
    <source>
        <dbReference type="SAM" id="MobiDB-lite"/>
    </source>
</evidence>
<evidence type="ECO:0000256" key="4">
    <source>
        <dbReference type="ARBA" id="ARBA00022723"/>
    </source>
</evidence>
<sequence length="115" mass="12812">MPRVPRPLDHTTMPRPYHWSDDAACSGTETAVFFPVGRSGVPASVDAAYAKTFCTPCPVRSECLTHALNHREDYGVWGGLDEDERAELLRQARRAAERQRRQERAKEKADASSAA</sequence>
<reference evidence="14 15" key="2">
    <citation type="journal article" date="2011" name="J. Antibiot.">
        <title>Furaquinocins I and J: novel polyketide isoprenoid hybrid compounds from Streptomyces reveromyceticus SN-593.</title>
        <authorList>
            <person name="Panthee S."/>
            <person name="Takahashi S."/>
            <person name="Takagi H."/>
            <person name="Nogawa T."/>
            <person name="Oowada E."/>
            <person name="Uramoto M."/>
            <person name="Osada H."/>
        </authorList>
    </citation>
    <scope>NUCLEOTIDE SEQUENCE [LARGE SCALE GENOMIC DNA]</scope>
    <source>
        <strain evidence="14 15">SN-593</strain>
    </source>
</reference>
<comment type="similarity">
    <text evidence="2 11">Belongs to the WhiB family.</text>
</comment>
<evidence type="ECO:0000256" key="3">
    <source>
        <dbReference type="ARBA" id="ARBA00022485"/>
    </source>
</evidence>
<dbReference type="PANTHER" id="PTHR38839">
    <property type="entry name" value="TRANSCRIPTIONAL REGULATOR WHID-RELATED"/>
    <property type="match status" value="1"/>
</dbReference>
<evidence type="ECO:0000256" key="2">
    <source>
        <dbReference type="ARBA" id="ARBA00006597"/>
    </source>
</evidence>
<keyword evidence="4 11" id="KW-0479">Metal-binding</keyword>
<dbReference type="AlphaFoldDB" id="A0A7U3VP21"/>
<evidence type="ECO:0000256" key="11">
    <source>
        <dbReference type="HAMAP-Rule" id="MF_01479"/>
    </source>
</evidence>
<dbReference type="GO" id="GO:0045454">
    <property type="term" value="P:cell redox homeostasis"/>
    <property type="evidence" value="ECO:0007669"/>
    <property type="project" value="TreeGrafter"/>
</dbReference>
<dbReference type="InterPro" id="IPR003482">
    <property type="entry name" value="Whib"/>
</dbReference>
<organism evidence="14 15">
    <name type="scientific">Actinacidiphila reveromycinica</name>
    <dbReference type="NCBI Taxonomy" id="659352"/>
    <lineage>
        <taxon>Bacteria</taxon>
        <taxon>Bacillati</taxon>
        <taxon>Actinomycetota</taxon>
        <taxon>Actinomycetes</taxon>
        <taxon>Kitasatosporales</taxon>
        <taxon>Streptomycetaceae</taxon>
        <taxon>Actinacidiphila</taxon>
    </lineage>
</organism>
<evidence type="ECO:0000256" key="8">
    <source>
        <dbReference type="ARBA" id="ARBA00023125"/>
    </source>
</evidence>
<evidence type="ECO:0000256" key="1">
    <source>
        <dbReference type="ARBA" id="ARBA00004496"/>
    </source>
</evidence>
<keyword evidence="11" id="KW-0963">Cytoplasm</keyword>
<dbReference type="PROSITE" id="PS51674">
    <property type="entry name" value="4FE4S_WBL"/>
    <property type="match status" value="1"/>
</dbReference>
<dbReference type="RefSeq" id="WP_272933085.1">
    <property type="nucleotide sequence ID" value="NZ_AP018365.1"/>
</dbReference>